<feature type="binding site" evidence="5">
    <location>
        <position position="122"/>
    </location>
    <ligand>
        <name>substrate</name>
    </ligand>
</feature>
<feature type="binding site" evidence="5">
    <location>
        <position position="81"/>
    </location>
    <ligand>
        <name>FMN</name>
        <dbReference type="ChEBI" id="CHEBI:58210"/>
    </ligand>
</feature>
<proteinExistence type="inferred from homology"/>
<dbReference type="InterPro" id="IPR012349">
    <property type="entry name" value="Split_barrel_FMN-bd"/>
</dbReference>
<reference evidence="8 9" key="1">
    <citation type="journal article" date="2022" name="Int. J. Syst. Evol. Microbiol.">
        <title>Noviherbaspirillum aridicola sp. nov., isolated from an arid soil in Pakistan.</title>
        <authorList>
            <person name="Khan I.U."/>
            <person name="Saqib M."/>
            <person name="Amin A."/>
            <person name="Hussain F."/>
            <person name="Li L."/>
            <person name="Liu Y.H."/>
            <person name="Fang B.Z."/>
            <person name="Ahmed I."/>
            <person name="Li W.J."/>
        </authorList>
    </citation>
    <scope>NUCLEOTIDE SEQUENCE [LARGE SCALE GENOMIC DNA]</scope>
    <source>
        <strain evidence="8 9">NCCP-691</strain>
    </source>
</reference>
<organism evidence="8 9">
    <name type="scientific">Noviherbaspirillum aridicola</name>
    <dbReference type="NCBI Taxonomy" id="2849687"/>
    <lineage>
        <taxon>Bacteria</taxon>
        <taxon>Pseudomonadati</taxon>
        <taxon>Pseudomonadota</taxon>
        <taxon>Betaproteobacteria</taxon>
        <taxon>Burkholderiales</taxon>
        <taxon>Oxalobacteraceae</taxon>
        <taxon>Noviherbaspirillum</taxon>
    </lineage>
</organism>
<feature type="binding site" evidence="5">
    <location>
        <position position="82"/>
    </location>
    <ligand>
        <name>FMN</name>
        <dbReference type="ChEBI" id="CHEBI:58210"/>
    </ligand>
</feature>
<keyword evidence="3 5" id="KW-0288">FMN</keyword>
<feature type="binding site" evidence="5">
    <location>
        <position position="126"/>
    </location>
    <ligand>
        <name>substrate</name>
    </ligand>
</feature>
<evidence type="ECO:0000256" key="4">
    <source>
        <dbReference type="ARBA" id="ARBA00023002"/>
    </source>
</evidence>
<keyword evidence="4 5" id="KW-0560">Oxidoreductase</keyword>
<evidence type="ECO:0000313" key="9">
    <source>
        <dbReference type="Proteomes" id="UP000887222"/>
    </source>
</evidence>
<feature type="domain" description="Pyridoxine 5'-phosphate oxidase dimerisation C-terminal" evidence="7">
    <location>
        <begin position="170"/>
        <end position="211"/>
    </location>
</feature>
<dbReference type="RefSeq" id="WP_220809612.1">
    <property type="nucleotide sequence ID" value="NZ_BPMK01000015.1"/>
</dbReference>
<name>A0ABQ4Q815_9BURK</name>
<feature type="binding site" evidence="5">
    <location>
        <position position="130"/>
    </location>
    <ligand>
        <name>substrate</name>
    </ligand>
</feature>
<dbReference type="EC" id="1.4.3.5" evidence="5"/>
<sequence length="211" mass="24083">MSIADIRKEYSRASLSEEDVAADPVEQFSKWFAEAVAAQVPEPNAMTVATVNAEGRPSSRILLIKEFDQRGFTFFTNYESRKGQELQANPHAALLFFWSELERQVRIEGRVEQITAAENDAYFNSRPLNSRLGALASDQSRPAGSRGELEARFARVAAQFGEQPPRPAHWGGYRLVPDYIEFWQGRPSRFHDRIAYSRHPDGGWRRQRLQP</sequence>
<feature type="domain" description="Pyridoxamine 5'-phosphate oxidase N-terminal" evidence="6">
    <location>
        <begin position="33"/>
        <end position="158"/>
    </location>
</feature>
<gene>
    <name evidence="5 8" type="primary">pdxH</name>
    <name evidence="8" type="ORF">NCCP691_32000</name>
</gene>
<comment type="subunit">
    <text evidence="5">Homodimer.</text>
</comment>
<dbReference type="InterPro" id="IPR000659">
    <property type="entry name" value="Pyridox_Oxase"/>
</dbReference>
<keyword evidence="9" id="KW-1185">Reference proteome</keyword>
<comment type="similarity">
    <text evidence="1 5">Belongs to the pyridoxamine 5'-phosphate oxidase family.</text>
</comment>
<protein>
    <recommendedName>
        <fullName evidence="5">Pyridoxine/pyridoxamine 5'-phosphate oxidase</fullName>
        <ecNumber evidence="5">1.4.3.5</ecNumber>
    </recommendedName>
    <alternativeName>
        <fullName evidence="5">PNP/PMP oxidase</fullName>
        <shortName evidence="5">PNPOx</shortName>
    </alternativeName>
    <alternativeName>
        <fullName evidence="5">Pyridoxal 5'-phosphate synthase</fullName>
    </alternativeName>
</protein>
<comment type="pathway">
    <text evidence="5">Cofactor metabolism; pyridoxal 5'-phosphate salvage; pyridoxal 5'-phosphate from pyridoxine 5'-phosphate: step 1/1.</text>
</comment>
<dbReference type="InterPro" id="IPR011576">
    <property type="entry name" value="Pyridox_Oxase_N"/>
</dbReference>
<evidence type="ECO:0000256" key="2">
    <source>
        <dbReference type="ARBA" id="ARBA00022630"/>
    </source>
</evidence>
<comment type="pathway">
    <text evidence="5">Cofactor metabolism; pyridoxal 5'-phosphate salvage; pyridoxal 5'-phosphate from pyridoxamine 5'-phosphate: step 1/1.</text>
</comment>
<evidence type="ECO:0000256" key="3">
    <source>
        <dbReference type="ARBA" id="ARBA00022643"/>
    </source>
</evidence>
<dbReference type="EMBL" id="BPMK01000015">
    <property type="protein sequence ID" value="GIZ53186.1"/>
    <property type="molecule type" value="Genomic_DNA"/>
</dbReference>
<evidence type="ECO:0000256" key="5">
    <source>
        <dbReference type="HAMAP-Rule" id="MF_01629"/>
    </source>
</evidence>
<dbReference type="Proteomes" id="UP000887222">
    <property type="component" value="Unassembled WGS sequence"/>
</dbReference>
<evidence type="ECO:0000256" key="1">
    <source>
        <dbReference type="ARBA" id="ARBA00007301"/>
    </source>
</evidence>
<dbReference type="Pfam" id="PF01243">
    <property type="entry name" value="PNPOx_N"/>
    <property type="match status" value="1"/>
</dbReference>
<feature type="binding site" evidence="5">
    <location>
        <begin position="139"/>
        <end position="140"/>
    </location>
    <ligand>
        <name>FMN</name>
        <dbReference type="ChEBI" id="CHEBI:58210"/>
    </ligand>
</feature>
<comment type="cofactor">
    <cofactor evidence="5">
        <name>FMN</name>
        <dbReference type="ChEBI" id="CHEBI:58210"/>
    </cofactor>
    <text evidence="5">Binds 1 FMN per subunit.</text>
</comment>
<dbReference type="PIRSF" id="PIRSF000190">
    <property type="entry name" value="Pyd_amn-ph_oxd"/>
    <property type="match status" value="1"/>
</dbReference>
<dbReference type="NCBIfam" id="TIGR00558">
    <property type="entry name" value="pdxH"/>
    <property type="match status" value="1"/>
</dbReference>
<dbReference type="SUPFAM" id="SSF50475">
    <property type="entry name" value="FMN-binding split barrel"/>
    <property type="match status" value="1"/>
</dbReference>
<feature type="binding site" evidence="5">
    <location>
        <begin position="189"/>
        <end position="191"/>
    </location>
    <ligand>
        <name>substrate</name>
    </ligand>
</feature>
<dbReference type="Gene3D" id="2.30.110.10">
    <property type="entry name" value="Electron Transport, Fmn-binding Protein, Chain A"/>
    <property type="match status" value="1"/>
</dbReference>
<dbReference type="InterPro" id="IPR019576">
    <property type="entry name" value="Pyridoxamine_oxidase_dimer_C"/>
</dbReference>
<feature type="binding site" evidence="5">
    <location>
        <begin position="60"/>
        <end position="65"/>
    </location>
    <ligand>
        <name>FMN</name>
        <dbReference type="ChEBI" id="CHEBI:58210"/>
    </ligand>
</feature>
<dbReference type="Pfam" id="PF10590">
    <property type="entry name" value="PNP_phzG_C"/>
    <property type="match status" value="1"/>
</dbReference>
<evidence type="ECO:0000313" key="8">
    <source>
        <dbReference type="EMBL" id="GIZ53186.1"/>
    </source>
</evidence>
<dbReference type="NCBIfam" id="NF004231">
    <property type="entry name" value="PRK05679.1"/>
    <property type="match status" value="1"/>
</dbReference>
<evidence type="ECO:0000259" key="7">
    <source>
        <dbReference type="Pfam" id="PF10590"/>
    </source>
</evidence>
<comment type="caution">
    <text evidence="8">The sequence shown here is derived from an EMBL/GenBank/DDBJ whole genome shotgun (WGS) entry which is preliminary data.</text>
</comment>
<evidence type="ECO:0000259" key="6">
    <source>
        <dbReference type="Pfam" id="PF01243"/>
    </source>
</evidence>
<accession>A0ABQ4Q815</accession>
<comment type="catalytic activity">
    <reaction evidence="5">
        <text>pyridoxine 5'-phosphate + O2 = pyridoxal 5'-phosphate + H2O2</text>
        <dbReference type="Rhea" id="RHEA:15149"/>
        <dbReference type="ChEBI" id="CHEBI:15379"/>
        <dbReference type="ChEBI" id="CHEBI:16240"/>
        <dbReference type="ChEBI" id="CHEBI:58589"/>
        <dbReference type="ChEBI" id="CHEBI:597326"/>
        <dbReference type="EC" id="1.4.3.5"/>
    </reaction>
</comment>
<dbReference type="PANTHER" id="PTHR10851">
    <property type="entry name" value="PYRIDOXINE-5-PHOSPHATE OXIDASE"/>
    <property type="match status" value="1"/>
</dbReference>
<feature type="binding site" evidence="5">
    <location>
        <position position="183"/>
    </location>
    <ligand>
        <name>FMN</name>
        <dbReference type="ChEBI" id="CHEBI:58210"/>
    </ligand>
</feature>
<keyword evidence="5" id="KW-0664">Pyridoxine biosynthesis</keyword>
<feature type="binding site" evidence="5">
    <location>
        <begin position="75"/>
        <end position="76"/>
    </location>
    <ligand>
        <name>FMN</name>
        <dbReference type="ChEBI" id="CHEBI:58210"/>
    </ligand>
</feature>
<dbReference type="HAMAP" id="MF_01629">
    <property type="entry name" value="PdxH"/>
    <property type="match status" value="1"/>
</dbReference>
<keyword evidence="2 5" id="KW-0285">Flavoprotein</keyword>
<feature type="binding site" evidence="5">
    <location>
        <position position="193"/>
    </location>
    <ligand>
        <name>FMN</name>
        <dbReference type="ChEBI" id="CHEBI:58210"/>
    </ligand>
</feature>
<feature type="binding site" evidence="5">
    <location>
        <position position="104"/>
    </location>
    <ligand>
        <name>FMN</name>
        <dbReference type="ChEBI" id="CHEBI:58210"/>
    </ligand>
</feature>
<feature type="binding site" evidence="5">
    <location>
        <position position="65"/>
    </location>
    <ligand>
        <name>substrate</name>
    </ligand>
</feature>
<comment type="function">
    <text evidence="5">Catalyzes the oxidation of either pyridoxine 5'-phosphate (PNP) or pyridoxamine 5'-phosphate (PMP) into pyridoxal 5'-phosphate (PLP).</text>
</comment>
<dbReference type="PANTHER" id="PTHR10851:SF0">
    <property type="entry name" value="PYRIDOXINE-5'-PHOSPHATE OXIDASE"/>
    <property type="match status" value="1"/>
</dbReference>
<comment type="catalytic activity">
    <reaction evidence="5">
        <text>pyridoxamine 5'-phosphate + O2 + H2O = pyridoxal 5'-phosphate + H2O2 + NH4(+)</text>
        <dbReference type="Rhea" id="RHEA:15817"/>
        <dbReference type="ChEBI" id="CHEBI:15377"/>
        <dbReference type="ChEBI" id="CHEBI:15379"/>
        <dbReference type="ChEBI" id="CHEBI:16240"/>
        <dbReference type="ChEBI" id="CHEBI:28938"/>
        <dbReference type="ChEBI" id="CHEBI:58451"/>
        <dbReference type="ChEBI" id="CHEBI:597326"/>
        <dbReference type="EC" id="1.4.3.5"/>
    </reaction>
</comment>